<dbReference type="GO" id="GO:1902600">
    <property type="term" value="P:proton transmembrane transport"/>
    <property type="evidence" value="ECO:0007669"/>
    <property type="project" value="InterPro"/>
</dbReference>
<dbReference type="Gene3D" id="1.20.1530.20">
    <property type="match status" value="1"/>
</dbReference>
<dbReference type="InterPro" id="IPR038770">
    <property type="entry name" value="Na+/solute_symporter_sf"/>
</dbReference>
<evidence type="ECO:0000256" key="3">
    <source>
        <dbReference type="ARBA" id="ARBA00022538"/>
    </source>
</evidence>
<evidence type="ECO:0000256" key="8">
    <source>
        <dbReference type="ARBA" id="ARBA00023136"/>
    </source>
</evidence>
<feature type="transmembrane region" description="Helical" evidence="10">
    <location>
        <begin position="63"/>
        <end position="80"/>
    </location>
</feature>
<keyword evidence="5" id="KW-0630">Potassium</keyword>
<feature type="transmembrane region" description="Helical" evidence="10">
    <location>
        <begin position="410"/>
        <end position="432"/>
    </location>
</feature>
<feature type="transmembrane region" description="Helical" evidence="10">
    <location>
        <begin position="164"/>
        <end position="185"/>
    </location>
</feature>
<name>A0A2N9EI55_FAGSY</name>
<dbReference type="AlphaFoldDB" id="A0A2N9EI55"/>
<feature type="transmembrane region" description="Helical" evidence="10">
    <location>
        <begin position="269"/>
        <end position="298"/>
    </location>
</feature>
<keyword evidence="4 10" id="KW-0812">Transmembrane</keyword>
<protein>
    <submittedName>
        <fullName evidence="14">Uncharacterized protein</fullName>
    </submittedName>
</protein>
<dbReference type="InterPro" id="IPR057291">
    <property type="entry name" value="CHX17_2nd"/>
</dbReference>
<dbReference type="GO" id="GO:0016020">
    <property type="term" value="C:membrane"/>
    <property type="evidence" value="ECO:0007669"/>
    <property type="project" value="UniProtKB-SubCell"/>
</dbReference>
<feature type="transmembrane region" description="Helical" evidence="10">
    <location>
        <begin position="318"/>
        <end position="341"/>
    </location>
</feature>
<evidence type="ECO:0000313" key="14">
    <source>
        <dbReference type="EMBL" id="SPC74330.1"/>
    </source>
</evidence>
<dbReference type="EMBL" id="OIVN01000103">
    <property type="protein sequence ID" value="SPC74330.1"/>
    <property type="molecule type" value="Genomic_DNA"/>
</dbReference>
<dbReference type="Pfam" id="PF00999">
    <property type="entry name" value="Na_H_Exchanger"/>
    <property type="match status" value="1"/>
</dbReference>
<dbReference type="InterPro" id="IPR057290">
    <property type="entry name" value="CHX17_C"/>
</dbReference>
<evidence type="ECO:0000256" key="7">
    <source>
        <dbReference type="ARBA" id="ARBA00023065"/>
    </source>
</evidence>
<comment type="similarity">
    <text evidence="9">Belongs to the monovalent cation:proton antiporter 2 (CPA2) transporter (TC 2.A.37) family. CHX (TC 2.A.37.4) subfamily.</text>
</comment>
<evidence type="ECO:0000256" key="2">
    <source>
        <dbReference type="ARBA" id="ARBA00022448"/>
    </source>
</evidence>
<feature type="domain" description="Cation/H(+) antiporter central" evidence="12">
    <location>
        <begin position="487"/>
        <end position="614"/>
    </location>
</feature>
<dbReference type="GO" id="GO:0006813">
    <property type="term" value="P:potassium ion transport"/>
    <property type="evidence" value="ECO:0007669"/>
    <property type="project" value="UniProtKB-KW"/>
</dbReference>
<dbReference type="Pfam" id="PF23259">
    <property type="entry name" value="CHX17_C"/>
    <property type="match status" value="1"/>
</dbReference>
<sequence>MTTSVAFNGTFFCQTRKDVTSRGVFFGDNPFDFAAPVLYAQLTLSALLTSFLQLILTPLGESAFISQMLVGIALGPSFLGKDSTIRHLIFTENSFYITKTFAFLGCMLFMFLVGVKMDLGMVKKSGKKAVVIGLCAFFLPLMLNTTFAFILKSTITMEHDLHESLISIAIFQSSSSFHVIACLLADLKLLNSELGRLAMSSSMVSGICSWFWLIIAFMWRQSSINKHESLHLMVFGLGGMLFFIICILRPIFLWMVGQTAKRKAITESYMFSVFVMVLMCALFGEVIGQHFMLGPMILGLAVPDGWPLGSALVDKLDSYVSSILLPSYFVYSCSGIDLTLIHMKTAGIVEILALCSIFGKVTGTMLPSLYCKMPVIDSLSLGLIMSTHGITDILTLQHGRLLHFIDQKSLNILLISIVLTTGTITPIVKLLYKPSKRYMSFRRWRTVQHTTPNAELRLLACIFHQDSTPSVINLLDLCNPKPKTPICFYVVHLIKLLGRSAPLLVAHKQGKRNSSHSNHSDHIIKAFQLYEQHNRGKLMVHAFTAIAPYASMHHEICTLALEKRASMVIVPFHKQWTLHGVEESANPIRTVNFKILDKAPCSVGILVDKGTLNGGAPGRSKPLYCVAVIFVGGPDDREALSCAMRMVEHPNVGLTVIQLVESNGNGKNLVSKKLDCDMINQFKMANIQKKHHSHREEVVKDSVEMINVIRSLENLYDLILVGRRHDSNSPLFGGLTLWNDFPELGFLGDMLVSSGSNWYESVFVVQQHTFEGEDMPEGFKLLMERSYSVNASNMRNNTKKLWPISQNTN</sequence>
<keyword evidence="3" id="KW-0633">Potassium transport</keyword>
<feature type="transmembrane region" description="Helical" evidence="10">
    <location>
        <begin position="100"/>
        <end position="117"/>
    </location>
</feature>
<feature type="transmembrane region" description="Helical" evidence="10">
    <location>
        <begin position="348"/>
        <end position="370"/>
    </location>
</feature>
<dbReference type="PANTHER" id="PTHR32468:SF66">
    <property type="entry name" value="CATION_H+ EXCHANGER DOMAIN-CONTAINING PROTEIN"/>
    <property type="match status" value="1"/>
</dbReference>
<keyword evidence="8 10" id="KW-0472">Membrane</keyword>
<dbReference type="InterPro" id="IPR050794">
    <property type="entry name" value="CPA2_transporter"/>
</dbReference>
<dbReference type="GO" id="GO:0012505">
    <property type="term" value="C:endomembrane system"/>
    <property type="evidence" value="ECO:0007669"/>
    <property type="project" value="TreeGrafter"/>
</dbReference>
<evidence type="ECO:0000256" key="1">
    <source>
        <dbReference type="ARBA" id="ARBA00004141"/>
    </source>
</evidence>
<evidence type="ECO:0000259" key="12">
    <source>
        <dbReference type="Pfam" id="PF23256"/>
    </source>
</evidence>
<comment type="subcellular location">
    <subcellularLocation>
        <location evidence="1">Membrane</location>
        <topology evidence="1">Multi-pass membrane protein</topology>
    </subcellularLocation>
</comment>
<evidence type="ECO:0000256" key="5">
    <source>
        <dbReference type="ARBA" id="ARBA00022958"/>
    </source>
</evidence>
<feature type="transmembrane region" description="Helical" evidence="10">
    <location>
        <begin position="129"/>
        <end position="152"/>
    </location>
</feature>
<proteinExistence type="inferred from homology"/>
<evidence type="ECO:0000256" key="9">
    <source>
        <dbReference type="ARBA" id="ARBA00038341"/>
    </source>
</evidence>
<dbReference type="PANTHER" id="PTHR32468">
    <property type="entry name" value="CATION/H + ANTIPORTER"/>
    <property type="match status" value="1"/>
</dbReference>
<dbReference type="GO" id="GO:0006885">
    <property type="term" value="P:regulation of pH"/>
    <property type="evidence" value="ECO:0007669"/>
    <property type="project" value="TreeGrafter"/>
</dbReference>
<gene>
    <name evidence="14" type="ORF">FSB_LOCUS2212</name>
</gene>
<reference evidence="14" key="1">
    <citation type="submission" date="2018-02" db="EMBL/GenBank/DDBJ databases">
        <authorList>
            <person name="Cohen D.B."/>
            <person name="Kent A.D."/>
        </authorList>
    </citation>
    <scope>NUCLEOTIDE SEQUENCE</scope>
</reference>
<dbReference type="GO" id="GO:0015297">
    <property type="term" value="F:antiporter activity"/>
    <property type="evidence" value="ECO:0007669"/>
    <property type="project" value="InterPro"/>
</dbReference>
<feature type="domain" description="Cation/H+ exchanger transmembrane" evidence="11">
    <location>
        <begin position="47"/>
        <end position="429"/>
    </location>
</feature>
<dbReference type="Pfam" id="PF23256">
    <property type="entry name" value="CHX17_2nd"/>
    <property type="match status" value="1"/>
</dbReference>
<keyword evidence="2" id="KW-0813">Transport</keyword>
<dbReference type="InterPro" id="IPR006153">
    <property type="entry name" value="Cation/H_exchanger_TM"/>
</dbReference>
<feature type="transmembrane region" description="Helical" evidence="10">
    <location>
        <begin position="33"/>
        <end position="56"/>
    </location>
</feature>
<accession>A0A2N9EI55</accession>
<feature type="domain" description="Cation/H(+) antiporter C-terminal" evidence="13">
    <location>
        <begin position="625"/>
        <end position="769"/>
    </location>
</feature>
<evidence type="ECO:0000259" key="13">
    <source>
        <dbReference type="Pfam" id="PF23259"/>
    </source>
</evidence>
<evidence type="ECO:0000256" key="6">
    <source>
        <dbReference type="ARBA" id="ARBA00022989"/>
    </source>
</evidence>
<feature type="transmembrane region" description="Helical" evidence="10">
    <location>
        <begin position="197"/>
        <end position="219"/>
    </location>
</feature>
<keyword evidence="6 10" id="KW-1133">Transmembrane helix</keyword>
<evidence type="ECO:0000256" key="4">
    <source>
        <dbReference type="ARBA" id="ARBA00022692"/>
    </source>
</evidence>
<evidence type="ECO:0000256" key="10">
    <source>
        <dbReference type="SAM" id="Phobius"/>
    </source>
</evidence>
<feature type="transmembrane region" description="Helical" evidence="10">
    <location>
        <begin position="231"/>
        <end position="257"/>
    </location>
</feature>
<evidence type="ECO:0000259" key="11">
    <source>
        <dbReference type="Pfam" id="PF00999"/>
    </source>
</evidence>
<keyword evidence="7" id="KW-0406">Ion transport</keyword>
<organism evidence="14">
    <name type="scientific">Fagus sylvatica</name>
    <name type="common">Beechnut</name>
    <dbReference type="NCBI Taxonomy" id="28930"/>
    <lineage>
        <taxon>Eukaryota</taxon>
        <taxon>Viridiplantae</taxon>
        <taxon>Streptophyta</taxon>
        <taxon>Embryophyta</taxon>
        <taxon>Tracheophyta</taxon>
        <taxon>Spermatophyta</taxon>
        <taxon>Magnoliopsida</taxon>
        <taxon>eudicotyledons</taxon>
        <taxon>Gunneridae</taxon>
        <taxon>Pentapetalae</taxon>
        <taxon>rosids</taxon>
        <taxon>fabids</taxon>
        <taxon>Fagales</taxon>
        <taxon>Fagaceae</taxon>
        <taxon>Fagus</taxon>
    </lineage>
</organism>